<dbReference type="PANTHER" id="PTHR30009:SF24">
    <property type="entry name" value="PTS SYSTEM, IIBC COMPONENT"/>
    <property type="match status" value="1"/>
</dbReference>
<dbReference type="Proteomes" id="UP000255099">
    <property type="component" value="Unassembled WGS sequence"/>
</dbReference>
<evidence type="ECO:0000256" key="1">
    <source>
        <dbReference type="ARBA" id="ARBA00004651"/>
    </source>
</evidence>
<evidence type="ECO:0000256" key="3">
    <source>
        <dbReference type="ARBA" id="ARBA00022475"/>
    </source>
</evidence>
<evidence type="ECO:0000313" key="12">
    <source>
        <dbReference type="Proteomes" id="UP000255099"/>
    </source>
</evidence>
<keyword evidence="8 9" id="KW-0472">Membrane</keyword>
<evidence type="ECO:0000256" key="2">
    <source>
        <dbReference type="ARBA" id="ARBA00022448"/>
    </source>
</evidence>
<dbReference type="InterPro" id="IPR003352">
    <property type="entry name" value="PTS_EIIC"/>
</dbReference>
<evidence type="ECO:0000313" key="11">
    <source>
        <dbReference type="EMBL" id="STT45690.1"/>
    </source>
</evidence>
<evidence type="ECO:0000256" key="7">
    <source>
        <dbReference type="ARBA" id="ARBA00022989"/>
    </source>
</evidence>
<dbReference type="Pfam" id="PF02378">
    <property type="entry name" value="PTS_EIIC"/>
    <property type="match status" value="1"/>
</dbReference>
<dbReference type="GO" id="GO:0090563">
    <property type="term" value="F:protein-phosphocysteine-sugar phosphotransferase activity"/>
    <property type="evidence" value="ECO:0007669"/>
    <property type="project" value="TreeGrafter"/>
</dbReference>
<evidence type="ECO:0000256" key="4">
    <source>
        <dbReference type="ARBA" id="ARBA00022597"/>
    </source>
</evidence>
<evidence type="ECO:0000256" key="9">
    <source>
        <dbReference type="SAM" id="Phobius"/>
    </source>
</evidence>
<dbReference type="AlphaFoldDB" id="A0A377VT62"/>
<accession>A0A377VT62</accession>
<reference evidence="11 12" key="1">
    <citation type="submission" date="2018-06" db="EMBL/GenBank/DDBJ databases">
        <authorList>
            <consortium name="Pathogen Informatics"/>
            <person name="Doyle S."/>
        </authorList>
    </citation>
    <scope>NUCLEOTIDE SEQUENCE [LARGE SCALE GENOMIC DNA]</scope>
    <source>
        <strain evidence="11 12">NCTC9637</strain>
    </source>
</reference>
<keyword evidence="4" id="KW-0762">Sugar transport</keyword>
<evidence type="ECO:0000256" key="6">
    <source>
        <dbReference type="ARBA" id="ARBA00022692"/>
    </source>
</evidence>
<dbReference type="InterPro" id="IPR050429">
    <property type="entry name" value="PTS_Glucose_EIICBA"/>
</dbReference>
<dbReference type="GO" id="GO:0009401">
    <property type="term" value="P:phosphoenolpyruvate-dependent sugar phosphotransferase system"/>
    <property type="evidence" value="ECO:0007669"/>
    <property type="project" value="UniProtKB-KW"/>
</dbReference>
<keyword evidence="7 9" id="KW-1133">Transmembrane helix</keyword>
<comment type="subcellular location">
    <subcellularLocation>
        <location evidence="1">Cell membrane</location>
        <topology evidence="1">Multi-pass membrane protein</topology>
    </subcellularLocation>
</comment>
<organism evidence="11 12">
    <name type="scientific">Klebsiella pneumoniae</name>
    <dbReference type="NCBI Taxonomy" id="573"/>
    <lineage>
        <taxon>Bacteria</taxon>
        <taxon>Pseudomonadati</taxon>
        <taxon>Pseudomonadota</taxon>
        <taxon>Gammaproteobacteria</taxon>
        <taxon>Enterobacterales</taxon>
        <taxon>Enterobacteriaceae</taxon>
        <taxon>Klebsiella/Raoultella group</taxon>
        <taxon>Klebsiella</taxon>
        <taxon>Klebsiella pneumoniae complex</taxon>
    </lineage>
</organism>
<feature type="domain" description="Phosphotransferase system EIIC" evidence="10">
    <location>
        <begin position="17"/>
        <end position="112"/>
    </location>
</feature>
<dbReference type="GO" id="GO:0005886">
    <property type="term" value="C:plasma membrane"/>
    <property type="evidence" value="ECO:0007669"/>
    <property type="project" value="UniProtKB-SubCell"/>
</dbReference>
<gene>
    <name evidence="11" type="ORF">NCTC9637_00540</name>
</gene>
<dbReference type="GO" id="GO:0008982">
    <property type="term" value="F:protein-N(PI)-phosphohistidine-sugar phosphotransferase activity"/>
    <property type="evidence" value="ECO:0007669"/>
    <property type="project" value="InterPro"/>
</dbReference>
<feature type="transmembrane region" description="Helical" evidence="9">
    <location>
        <begin position="89"/>
        <end position="108"/>
    </location>
</feature>
<name>A0A377VT62_KLEPN</name>
<feature type="transmembrane region" description="Helical" evidence="9">
    <location>
        <begin position="61"/>
        <end position="82"/>
    </location>
</feature>
<evidence type="ECO:0000259" key="10">
    <source>
        <dbReference type="Pfam" id="PF02378"/>
    </source>
</evidence>
<sequence>MPEIRQRILENMQKFSRAMIGAVLFLPVIGLILALSSVLTNPTLIAETSFLHQLGQMLGDTFWPLFGNLGLLFCVGISYGLAKDKKTEVALVSVMCFIMFLGANHSWLEHTHGLAEKLTVNIMAPGKPSCWALWWWIWAFSWALFSAARLRGCTIKSLPLSCLARCRCTAAPS</sequence>
<protein>
    <submittedName>
        <fullName evidence="11">PTS system protein</fullName>
    </submittedName>
</protein>
<feature type="transmembrane region" description="Helical" evidence="9">
    <location>
        <begin position="133"/>
        <end position="150"/>
    </location>
</feature>
<keyword evidence="6 9" id="KW-0812">Transmembrane</keyword>
<proteinExistence type="predicted"/>
<dbReference type="EMBL" id="UGLB01000003">
    <property type="protein sequence ID" value="STT45690.1"/>
    <property type="molecule type" value="Genomic_DNA"/>
</dbReference>
<evidence type="ECO:0000256" key="5">
    <source>
        <dbReference type="ARBA" id="ARBA00022683"/>
    </source>
</evidence>
<evidence type="ECO:0000256" key="8">
    <source>
        <dbReference type="ARBA" id="ARBA00023136"/>
    </source>
</evidence>
<keyword evidence="3" id="KW-1003">Cell membrane</keyword>
<keyword evidence="5" id="KW-0598">Phosphotransferase system</keyword>
<keyword evidence="2" id="KW-0813">Transport</keyword>
<feature type="transmembrane region" description="Helical" evidence="9">
    <location>
        <begin position="20"/>
        <end position="41"/>
    </location>
</feature>
<dbReference type="PANTHER" id="PTHR30009">
    <property type="entry name" value="CYTOCHROME C-TYPE SYNTHESIS PROTEIN AND PTS TRANSMEMBRANE COMPONENT"/>
    <property type="match status" value="1"/>
</dbReference>